<dbReference type="CDD" id="cd02440">
    <property type="entry name" value="AdoMet_MTases"/>
    <property type="match status" value="1"/>
</dbReference>
<dbReference type="Pfam" id="PF13847">
    <property type="entry name" value="Methyltransf_31"/>
    <property type="match status" value="1"/>
</dbReference>
<dbReference type="SUPFAM" id="SSF53335">
    <property type="entry name" value="S-adenosyl-L-methionine-dependent methyltransferases"/>
    <property type="match status" value="1"/>
</dbReference>
<dbReference type="InterPro" id="IPR029063">
    <property type="entry name" value="SAM-dependent_MTases_sf"/>
</dbReference>
<organism evidence="2">
    <name type="scientific">Aureimonas altamirensis</name>
    <dbReference type="NCBI Taxonomy" id="370622"/>
    <lineage>
        <taxon>Bacteria</taxon>
        <taxon>Pseudomonadati</taxon>
        <taxon>Pseudomonadota</taxon>
        <taxon>Alphaproteobacteria</taxon>
        <taxon>Hyphomicrobiales</taxon>
        <taxon>Aurantimonadaceae</taxon>
        <taxon>Aureimonas</taxon>
    </lineage>
</organism>
<dbReference type="GO" id="GO:0032259">
    <property type="term" value="P:methylation"/>
    <property type="evidence" value="ECO:0007669"/>
    <property type="project" value="UniProtKB-KW"/>
</dbReference>
<evidence type="ECO:0000259" key="1">
    <source>
        <dbReference type="Pfam" id="PF13847"/>
    </source>
</evidence>
<sequence length="261" mass="28932">MLATEIVVGSGLVMARENVLSDLGPLYHSYRWFGVDNEQIPGMYEKNQLAKEAIIGSYILHALAKCGRGGSSSSFCELFCADGYYVMLAQHFGAANSVGIDNDRDGHFENGRAIAERLGLTGCEFRKADVNDIGIHGQFDIVANVGGLYHVPNPEKILDLSYAMARRFLIVQTVVSLATNDKDYFETPAPGWDWGSRYSAASFTRMISRKGWNIVDAHFNHLEGNDRPEDRGSVYFLISKEAPGGFNRFTPLLRKIKAKLP</sequence>
<keyword evidence="2" id="KW-0489">Methyltransferase</keyword>
<dbReference type="EMBL" id="LC066371">
    <property type="protein sequence ID" value="BAT26082.1"/>
    <property type="molecule type" value="Genomic_DNA"/>
</dbReference>
<evidence type="ECO:0000313" key="2">
    <source>
        <dbReference type="EMBL" id="BAT26082.1"/>
    </source>
</evidence>
<dbReference type="Gene3D" id="3.40.50.150">
    <property type="entry name" value="Vaccinia Virus protein VP39"/>
    <property type="match status" value="1"/>
</dbReference>
<dbReference type="InterPro" id="IPR025714">
    <property type="entry name" value="Methyltranfer_dom"/>
</dbReference>
<accession>A0A0P0YX70</accession>
<reference evidence="2" key="1">
    <citation type="journal article" date="2015" name="Proc. Natl. Acad. Sci. U.S.A.">
        <title>Bacterial clade with the ribosomal RNA operon on a small plasmid rather than the chromosome.</title>
        <authorList>
            <person name="Anda M."/>
            <person name="Ohtsubo Y."/>
            <person name="Okubo T."/>
            <person name="Sugawara M."/>
            <person name="Nagata Y."/>
            <person name="Tsuda M."/>
            <person name="Minamisawa K."/>
            <person name="Mitsui H."/>
        </authorList>
    </citation>
    <scope>NUCLEOTIDE SEQUENCE</scope>
    <source>
        <strain evidence="2">DSM 21988</strain>
    </source>
</reference>
<name>A0A0P0YX70_9HYPH</name>
<proteinExistence type="predicted"/>
<feature type="domain" description="Methyltransferase" evidence="1">
    <location>
        <begin position="73"/>
        <end position="160"/>
    </location>
</feature>
<dbReference type="GO" id="GO:0008168">
    <property type="term" value="F:methyltransferase activity"/>
    <property type="evidence" value="ECO:0007669"/>
    <property type="project" value="UniProtKB-KW"/>
</dbReference>
<keyword evidence="2" id="KW-0808">Transferase</keyword>
<dbReference type="AlphaFoldDB" id="A0A0P0YX70"/>
<protein>
    <submittedName>
        <fullName evidence="2">Putative methyltransferase</fullName>
    </submittedName>
</protein>